<feature type="transmembrane region" description="Helical" evidence="11">
    <location>
        <begin position="240"/>
        <end position="265"/>
    </location>
</feature>
<feature type="transmembrane region" description="Helical" evidence="11">
    <location>
        <begin position="332"/>
        <end position="357"/>
    </location>
</feature>
<dbReference type="Proteomes" id="UP000186108">
    <property type="component" value="Plasmid pR1CP1"/>
</dbReference>
<dbReference type="CDD" id="cd17369">
    <property type="entry name" value="MFS_ShiA_like"/>
    <property type="match status" value="1"/>
</dbReference>
<gene>
    <name evidence="13" type="ORF">R1CP_38130</name>
</gene>
<feature type="transmembrane region" description="Helical" evidence="11">
    <location>
        <begin position="55"/>
        <end position="76"/>
    </location>
</feature>
<keyword evidence="7 11" id="KW-1133">Transmembrane helix</keyword>
<comment type="function">
    <text evidence="9">May be a proton symporter involved in the uptake of osmolytes such as proline and glycine betaine.</text>
</comment>
<feature type="transmembrane region" description="Helical" evidence="11">
    <location>
        <begin position="277"/>
        <end position="299"/>
    </location>
</feature>
<geneLocation type="plasmid" evidence="14">
    <name>pr1cp1</name>
</geneLocation>
<evidence type="ECO:0000256" key="4">
    <source>
        <dbReference type="ARBA" id="ARBA00022475"/>
    </source>
</evidence>
<feature type="transmembrane region" description="Helical" evidence="11">
    <location>
        <begin position="114"/>
        <end position="140"/>
    </location>
</feature>
<protein>
    <recommendedName>
        <fullName evidence="10">Putative proline/betaine transporter</fullName>
    </recommendedName>
</protein>
<feature type="domain" description="Major facilitator superfamily (MFS) profile" evidence="12">
    <location>
        <begin position="14"/>
        <end position="425"/>
    </location>
</feature>
<dbReference type="AlphaFoldDB" id="A0A1B1KHY5"/>
<keyword evidence="5 11" id="KW-0812">Transmembrane</keyword>
<evidence type="ECO:0000313" key="14">
    <source>
        <dbReference type="Proteomes" id="UP000186108"/>
    </source>
</evidence>
<sequence length="446" mass="47329">MASTSRSTRQQLRTAVAGFTGTALEYYDFFIYGTAAALVFGKLFFPSYSPLAGTLASFGTFAVGFIARPVGSIIFGHLGDRVGRRATLIYALSLMGAATVLIGCLPTYEQVGWAAPLLLVFLRIIQGISIGGEWGGAALMLVEHAPPHRRGLYGSVVYMGAPGGLLLATLAVSISDNVAGDAFLSWGWRVPFLFSGVLFVISLFIRLGLEETPVFTALEKEQQTQRAPFRKLFATQWRDILLAGGVVFPGAVLFYIVSTYAIAYGTGDAVGMSRNDLLDALLAASVVYFVAIPIFGYLSDVVSRKAVLVFGGVMAIPGSFLLFVAVNTGSALATFGGMVFTLAVVHAALVAPQAALFSSRFDPRVRFSGVAFSQAFAASIAGGTAPILATLFYAWTGSSWLICLWLSLGAIVGIFSTVALCNRQPVTDFVDYPTKDSDSPDEVAAR</sequence>
<evidence type="ECO:0000256" key="5">
    <source>
        <dbReference type="ARBA" id="ARBA00022692"/>
    </source>
</evidence>
<dbReference type="InterPro" id="IPR020846">
    <property type="entry name" value="MFS_dom"/>
</dbReference>
<evidence type="ECO:0000256" key="11">
    <source>
        <dbReference type="SAM" id="Phobius"/>
    </source>
</evidence>
<organism evidence="13 14">
    <name type="scientific">Rhodococcus opacus</name>
    <name type="common">Nocardia opaca</name>
    <dbReference type="NCBI Taxonomy" id="37919"/>
    <lineage>
        <taxon>Bacteria</taxon>
        <taxon>Bacillati</taxon>
        <taxon>Actinomycetota</taxon>
        <taxon>Actinomycetes</taxon>
        <taxon>Mycobacteriales</taxon>
        <taxon>Nocardiaceae</taxon>
        <taxon>Rhodococcus</taxon>
    </lineage>
</organism>
<comment type="subcellular location">
    <subcellularLocation>
        <location evidence="1">Cell membrane</location>
        <topology evidence="1">Multi-pass membrane protein</topology>
    </subcellularLocation>
</comment>
<dbReference type="PANTHER" id="PTHR43045:SF1">
    <property type="entry name" value="SHIKIMATE TRANSPORTER"/>
    <property type="match status" value="1"/>
</dbReference>
<dbReference type="Gene3D" id="1.20.1250.20">
    <property type="entry name" value="MFS general substrate transporter like domains"/>
    <property type="match status" value="2"/>
</dbReference>
<keyword evidence="13" id="KW-0614">Plasmid</keyword>
<evidence type="ECO:0000256" key="7">
    <source>
        <dbReference type="ARBA" id="ARBA00022989"/>
    </source>
</evidence>
<evidence type="ECO:0000256" key="3">
    <source>
        <dbReference type="ARBA" id="ARBA00022448"/>
    </source>
</evidence>
<comment type="similarity">
    <text evidence="2">Belongs to the major facilitator superfamily. Metabolite:H+ Symporter (MHS) family (TC 2.A.1.6) family.</text>
</comment>
<reference evidence="13 14" key="1">
    <citation type="submission" date="2014-07" db="EMBL/GenBank/DDBJ databases">
        <authorList>
            <person name="Zhang J.E."/>
            <person name="Yang H."/>
            <person name="Guo J."/>
            <person name="Deng Z."/>
            <person name="Luo H."/>
            <person name="Luo M."/>
            <person name="Zhao B."/>
        </authorList>
    </citation>
    <scope>NUCLEOTIDE SEQUENCE [LARGE SCALE GENOMIC DNA]</scope>
    <source>
        <strain evidence="13 14">1CP</strain>
        <plasmid evidence="14">Plasmid pr1cp1</plasmid>
    </source>
</reference>
<dbReference type="SUPFAM" id="SSF103473">
    <property type="entry name" value="MFS general substrate transporter"/>
    <property type="match status" value="1"/>
</dbReference>
<evidence type="ECO:0000256" key="2">
    <source>
        <dbReference type="ARBA" id="ARBA00008240"/>
    </source>
</evidence>
<keyword evidence="3" id="KW-0813">Transport</keyword>
<feature type="transmembrane region" description="Helical" evidence="11">
    <location>
        <begin position="399"/>
        <end position="421"/>
    </location>
</feature>
<dbReference type="PANTHER" id="PTHR43045">
    <property type="entry name" value="SHIKIMATE TRANSPORTER"/>
    <property type="match status" value="1"/>
</dbReference>
<evidence type="ECO:0000313" key="13">
    <source>
        <dbReference type="EMBL" id="ANS32225.1"/>
    </source>
</evidence>
<evidence type="ECO:0000256" key="9">
    <source>
        <dbReference type="ARBA" id="ARBA00037295"/>
    </source>
</evidence>
<dbReference type="GO" id="GO:0015293">
    <property type="term" value="F:symporter activity"/>
    <property type="evidence" value="ECO:0007669"/>
    <property type="project" value="UniProtKB-KW"/>
</dbReference>
<name>A0A1B1KHY5_RHOOP</name>
<dbReference type="Pfam" id="PF07690">
    <property type="entry name" value="MFS_1"/>
    <property type="match status" value="1"/>
</dbReference>
<dbReference type="PROSITE" id="PS50850">
    <property type="entry name" value="MFS"/>
    <property type="match status" value="1"/>
</dbReference>
<feature type="transmembrane region" description="Helical" evidence="11">
    <location>
        <begin position="369"/>
        <end position="393"/>
    </location>
</feature>
<dbReference type="FunFam" id="1.20.1250.20:FF:000001">
    <property type="entry name" value="Dicarboxylate MFS transporter"/>
    <property type="match status" value="1"/>
</dbReference>
<evidence type="ECO:0000256" key="1">
    <source>
        <dbReference type="ARBA" id="ARBA00004651"/>
    </source>
</evidence>
<proteinExistence type="inferred from homology"/>
<evidence type="ECO:0000256" key="6">
    <source>
        <dbReference type="ARBA" id="ARBA00022847"/>
    </source>
</evidence>
<feature type="transmembrane region" description="Helical" evidence="11">
    <location>
        <begin position="306"/>
        <end position="326"/>
    </location>
</feature>
<feature type="transmembrane region" description="Helical" evidence="11">
    <location>
        <begin position="152"/>
        <end position="174"/>
    </location>
</feature>
<feature type="transmembrane region" description="Helical" evidence="11">
    <location>
        <begin position="88"/>
        <end position="108"/>
    </location>
</feature>
<accession>A0A1B1KHY5</accession>
<feature type="transmembrane region" description="Helical" evidence="11">
    <location>
        <begin position="186"/>
        <end position="205"/>
    </location>
</feature>
<dbReference type="InterPro" id="IPR011701">
    <property type="entry name" value="MFS"/>
</dbReference>
<dbReference type="GO" id="GO:0005886">
    <property type="term" value="C:plasma membrane"/>
    <property type="evidence" value="ECO:0007669"/>
    <property type="project" value="UniProtKB-SubCell"/>
</dbReference>
<evidence type="ECO:0000259" key="12">
    <source>
        <dbReference type="PROSITE" id="PS50850"/>
    </source>
</evidence>
<dbReference type="EMBL" id="CP009112">
    <property type="protein sequence ID" value="ANS32225.1"/>
    <property type="molecule type" value="Genomic_DNA"/>
</dbReference>
<evidence type="ECO:0000256" key="8">
    <source>
        <dbReference type="ARBA" id="ARBA00023136"/>
    </source>
</evidence>
<keyword evidence="8 11" id="KW-0472">Membrane</keyword>
<dbReference type="InterPro" id="IPR036259">
    <property type="entry name" value="MFS_trans_sf"/>
</dbReference>
<keyword evidence="4" id="KW-1003">Cell membrane</keyword>
<keyword evidence="6" id="KW-0769">Symport</keyword>
<evidence type="ECO:0000256" key="10">
    <source>
        <dbReference type="ARBA" id="ARBA00039918"/>
    </source>
</evidence>